<name>A0A061QQ92_9CHLO</name>
<sequence>MLGFLPLDAEETHVANTNGVCGEQVISFHNKWKAIRSSTGGGRSAPPALREASW</sequence>
<dbReference type="EMBL" id="GBEZ01025172">
    <property type="protein sequence ID" value="JAC61883.1"/>
    <property type="molecule type" value="Transcribed_RNA"/>
</dbReference>
<proteinExistence type="predicted"/>
<organism evidence="1">
    <name type="scientific">Tetraselmis sp. GSL018</name>
    <dbReference type="NCBI Taxonomy" id="582737"/>
    <lineage>
        <taxon>Eukaryota</taxon>
        <taxon>Viridiplantae</taxon>
        <taxon>Chlorophyta</taxon>
        <taxon>core chlorophytes</taxon>
        <taxon>Chlorodendrophyceae</taxon>
        <taxon>Chlorodendrales</taxon>
        <taxon>Chlorodendraceae</taxon>
        <taxon>Tetraselmis</taxon>
    </lineage>
</organism>
<reference evidence="1" key="1">
    <citation type="submission" date="2014-05" db="EMBL/GenBank/DDBJ databases">
        <title>The transcriptome of the halophilic microalga Tetraselmis sp. GSL018 isolated from the Great Salt Lake, Utah.</title>
        <authorList>
            <person name="Jinkerson R.E."/>
            <person name="D'Adamo S."/>
            <person name="Posewitz M.C."/>
        </authorList>
    </citation>
    <scope>NUCLEOTIDE SEQUENCE</scope>
    <source>
        <strain evidence="1">GSL018</strain>
    </source>
</reference>
<accession>A0A061QQ92</accession>
<dbReference type="AlphaFoldDB" id="A0A061QQ92"/>
<gene>
    <name evidence="1" type="ORF">TSPGSL018_24901</name>
</gene>
<protein>
    <submittedName>
        <fullName evidence="1">Uncharacterized protein</fullName>
    </submittedName>
</protein>
<evidence type="ECO:0000313" key="1">
    <source>
        <dbReference type="EMBL" id="JAC61883.1"/>
    </source>
</evidence>
<feature type="non-terminal residue" evidence="1">
    <location>
        <position position="54"/>
    </location>
</feature>